<dbReference type="Proteomes" id="UP000053029">
    <property type="component" value="Unassembled WGS sequence"/>
</dbReference>
<dbReference type="GO" id="GO:0008270">
    <property type="term" value="F:zinc ion binding"/>
    <property type="evidence" value="ECO:0007669"/>
    <property type="project" value="InterPro"/>
</dbReference>
<feature type="compositionally biased region" description="Polar residues" evidence="7">
    <location>
        <begin position="151"/>
        <end position="174"/>
    </location>
</feature>
<keyword evidence="2" id="KW-0479">Metal-binding</keyword>
<dbReference type="PANTHER" id="PTHR47338:SF5">
    <property type="entry name" value="ZN(II)2CYS6 TRANSCRIPTION FACTOR (EUROFUNG)"/>
    <property type="match status" value="1"/>
</dbReference>
<keyword evidence="4" id="KW-0238">DNA-binding</keyword>
<evidence type="ECO:0000256" key="6">
    <source>
        <dbReference type="ARBA" id="ARBA00023242"/>
    </source>
</evidence>
<dbReference type="InterPro" id="IPR050815">
    <property type="entry name" value="TF_fung"/>
</dbReference>
<keyword evidence="5" id="KW-0804">Transcription</keyword>
<keyword evidence="6" id="KW-0539">Nucleus</keyword>
<dbReference type="HOGENOM" id="CLU_071883_0_0_1"/>
<feature type="region of interest" description="Disordered" evidence="7">
    <location>
        <begin position="145"/>
        <end position="239"/>
    </location>
</feature>
<evidence type="ECO:0000259" key="8">
    <source>
        <dbReference type="PROSITE" id="PS50048"/>
    </source>
</evidence>
<sequence>MPQPKASSESASGSRSRSACYACRARKQKCDGNRPVCSRCRSLAQACSWPRSQKRGPAKGYIEALEIRLKETERVLWRILSACQQESLTAAFSPEAQDQIPQLLSVGTLSTTEEKKSAIAFWEQFPLHTIEDVLVWKDQVENPCAMDTTDIGENQDQQSHPTNTPSEAQDQGTLSPMDEDTDPSSVAMMQNPQDRASTSSHAPEMADVRNQRSSASAANPGTADGKFSFPKEFQDTFVW</sequence>
<evidence type="ECO:0000256" key="5">
    <source>
        <dbReference type="ARBA" id="ARBA00023163"/>
    </source>
</evidence>
<protein>
    <recommendedName>
        <fullName evidence="8">Zn(2)-C6 fungal-type domain-containing protein</fullName>
    </recommendedName>
</protein>
<dbReference type="GO" id="GO:0000981">
    <property type="term" value="F:DNA-binding transcription factor activity, RNA polymerase II-specific"/>
    <property type="evidence" value="ECO:0007669"/>
    <property type="project" value="InterPro"/>
</dbReference>
<feature type="domain" description="Zn(2)-C6 fungal-type" evidence="8">
    <location>
        <begin position="19"/>
        <end position="49"/>
    </location>
</feature>
<evidence type="ECO:0000256" key="2">
    <source>
        <dbReference type="ARBA" id="ARBA00022723"/>
    </source>
</evidence>
<name>A0A0D2GL78_9EURO</name>
<evidence type="ECO:0000313" key="10">
    <source>
        <dbReference type="Proteomes" id="UP000053029"/>
    </source>
</evidence>
<comment type="subcellular location">
    <subcellularLocation>
        <location evidence="1">Nucleus</location>
    </subcellularLocation>
</comment>
<evidence type="ECO:0000256" key="7">
    <source>
        <dbReference type="SAM" id="MobiDB-lite"/>
    </source>
</evidence>
<dbReference type="Gene3D" id="4.10.240.10">
    <property type="entry name" value="Zn(2)-C6 fungal-type DNA-binding domain"/>
    <property type="match status" value="1"/>
</dbReference>
<organism evidence="9 10">
    <name type="scientific">Fonsecaea pedrosoi CBS 271.37</name>
    <dbReference type="NCBI Taxonomy" id="1442368"/>
    <lineage>
        <taxon>Eukaryota</taxon>
        <taxon>Fungi</taxon>
        <taxon>Dikarya</taxon>
        <taxon>Ascomycota</taxon>
        <taxon>Pezizomycotina</taxon>
        <taxon>Eurotiomycetes</taxon>
        <taxon>Chaetothyriomycetidae</taxon>
        <taxon>Chaetothyriales</taxon>
        <taxon>Herpotrichiellaceae</taxon>
        <taxon>Fonsecaea</taxon>
    </lineage>
</organism>
<keyword evidence="10" id="KW-1185">Reference proteome</keyword>
<dbReference type="PROSITE" id="PS50048">
    <property type="entry name" value="ZN2_CY6_FUNGAL_2"/>
    <property type="match status" value="1"/>
</dbReference>
<accession>A0A0D2GL78</accession>
<dbReference type="CDD" id="cd00067">
    <property type="entry name" value="GAL4"/>
    <property type="match status" value="1"/>
</dbReference>
<dbReference type="SMART" id="SM00066">
    <property type="entry name" value="GAL4"/>
    <property type="match status" value="1"/>
</dbReference>
<evidence type="ECO:0000256" key="4">
    <source>
        <dbReference type="ARBA" id="ARBA00023125"/>
    </source>
</evidence>
<dbReference type="GeneID" id="25304204"/>
<dbReference type="GO" id="GO:0005634">
    <property type="term" value="C:nucleus"/>
    <property type="evidence" value="ECO:0007669"/>
    <property type="project" value="UniProtKB-SubCell"/>
</dbReference>
<keyword evidence="3" id="KW-0805">Transcription regulation</keyword>
<evidence type="ECO:0000256" key="3">
    <source>
        <dbReference type="ARBA" id="ARBA00023015"/>
    </source>
</evidence>
<proteinExistence type="predicted"/>
<dbReference type="InterPro" id="IPR001138">
    <property type="entry name" value="Zn2Cys6_DnaBD"/>
</dbReference>
<dbReference type="RefSeq" id="XP_013285496.1">
    <property type="nucleotide sequence ID" value="XM_013430042.1"/>
</dbReference>
<feature type="compositionally biased region" description="Polar residues" evidence="7">
    <location>
        <begin position="183"/>
        <end position="201"/>
    </location>
</feature>
<evidence type="ECO:0000313" key="9">
    <source>
        <dbReference type="EMBL" id="KIW81688.1"/>
    </source>
</evidence>
<dbReference type="Pfam" id="PF00172">
    <property type="entry name" value="Zn_clus"/>
    <property type="match status" value="1"/>
</dbReference>
<dbReference type="PANTHER" id="PTHR47338">
    <property type="entry name" value="ZN(II)2CYS6 TRANSCRIPTION FACTOR (EUROFUNG)-RELATED"/>
    <property type="match status" value="1"/>
</dbReference>
<evidence type="ECO:0000256" key="1">
    <source>
        <dbReference type="ARBA" id="ARBA00004123"/>
    </source>
</evidence>
<dbReference type="EMBL" id="KN846971">
    <property type="protein sequence ID" value="KIW81688.1"/>
    <property type="molecule type" value="Genomic_DNA"/>
</dbReference>
<reference evidence="9 10" key="1">
    <citation type="submission" date="2015-01" db="EMBL/GenBank/DDBJ databases">
        <title>The Genome Sequence of Fonsecaea pedrosoi CBS 271.37.</title>
        <authorList>
            <consortium name="The Broad Institute Genomics Platform"/>
            <person name="Cuomo C."/>
            <person name="de Hoog S."/>
            <person name="Gorbushina A."/>
            <person name="Stielow B."/>
            <person name="Teixiera M."/>
            <person name="Abouelleil A."/>
            <person name="Chapman S.B."/>
            <person name="Priest M."/>
            <person name="Young S.K."/>
            <person name="Wortman J."/>
            <person name="Nusbaum C."/>
            <person name="Birren B."/>
        </authorList>
    </citation>
    <scope>NUCLEOTIDE SEQUENCE [LARGE SCALE GENOMIC DNA]</scope>
    <source>
        <strain evidence="9 10">CBS 271.37</strain>
    </source>
</reference>
<dbReference type="OrthoDB" id="10261408at2759"/>
<dbReference type="AlphaFoldDB" id="A0A0D2GL78"/>
<dbReference type="SUPFAM" id="SSF57701">
    <property type="entry name" value="Zn2/Cys6 DNA-binding domain"/>
    <property type="match status" value="1"/>
</dbReference>
<dbReference type="PROSITE" id="PS00463">
    <property type="entry name" value="ZN2_CY6_FUNGAL_1"/>
    <property type="match status" value="1"/>
</dbReference>
<gene>
    <name evidence="9" type="ORF">Z517_04714</name>
</gene>
<dbReference type="VEuPathDB" id="FungiDB:Z517_04714"/>
<dbReference type="GO" id="GO:0003677">
    <property type="term" value="F:DNA binding"/>
    <property type="evidence" value="ECO:0007669"/>
    <property type="project" value="UniProtKB-KW"/>
</dbReference>
<dbReference type="InterPro" id="IPR036864">
    <property type="entry name" value="Zn2-C6_fun-type_DNA-bd_sf"/>
</dbReference>